<gene>
    <name evidence="2" type="ORF">H1V43_16985</name>
</gene>
<evidence type="ECO:0000313" key="2">
    <source>
        <dbReference type="EMBL" id="MBA4863046.1"/>
    </source>
</evidence>
<feature type="compositionally biased region" description="Basic and acidic residues" evidence="1">
    <location>
        <begin position="51"/>
        <end position="82"/>
    </location>
</feature>
<feature type="region of interest" description="Disordered" evidence="1">
    <location>
        <begin position="31"/>
        <end position="94"/>
    </location>
</feature>
<dbReference type="RefSeq" id="WP_181864801.1">
    <property type="nucleotide sequence ID" value="NZ_JACEQY010000017.1"/>
</dbReference>
<dbReference type="EMBL" id="JACEQY010000017">
    <property type="protein sequence ID" value="MBA4863046.1"/>
    <property type="molecule type" value="Genomic_DNA"/>
</dbReference>
<dbReference type="AlphaFoldDB" id="A0A7W2D1N5"/>
<protein>
    <submittedName>
        <fullName evidence="2">Uncharacterized protein</fullName>
    </submittedName>
</protein>
<accession>A0A7W2D1N5</accession>
<feature type="compositionally biased region" description="Polar residues" evidence="1">
    <location>
        <begin position="35"/>
        <end position="47"/>
    </location>
</feature>
<proteinExistence type="predicted"/>
<dbReference type="Proteomes" id="UP000586976">
    <property type="component" value="Unassembled WGS sequence"/>
</dbReference>
<name>A0A7W2D1N5_9ACTN</name>
<comment type="caution">
    <text evidence="2">The sequence shown here is derived from an EMBL/GenBank/DDBJ whole genome shotgun (WGS) entry which is preliminary data.</text>
</comment>
<keyword evidence="3" id="KW-1185">Reference proteome</keyword>
<reference evidence="2 3" key="1">
    <citation type="submission" date="2020-07" db="EMBL/GenBank/DDBJ databases">
        <title>Streptomyces isolated from Indian soil.</title>
        <authorList>
            <person name="Mandal S."/>
            <person name="Maiti P.K."/>
        </authorList>
    </citation>
    <scope>NUCLEOTIDE SEQUENCE [LARGE SCALE GENOMIC DNA]</scope>
    <source>
        <strain evidence="2 3">PSKA54</strain>
    </source>
</reference>
<organism evidence="2 3">
    <name type="scientific">Streptomyces himalayensis subsp. aureolus</name>
    <dbReference type="NCBI Taxonomy" id="2758039"/>
    <lineage>
        <taxon>Bacteria</taxon>
        <taxon>Bacillati</taxon>
        <taxon>Actinomycetota</taxon>
        <taxon>Actinomycetes</taxon>
        <taxon>Kitasatosporales</taxon>
        <taxon>Streptomycetaceae</taxon>
        <taxon>Streptomyces</taxon>
        <taxon>Streptomyces himalayensis</taxon>
    </lineage>
</organism>
<sequence>MAQVCTLQPAVKALLGPHLTVVATVYRKGFEDGSHSSGAADSPQPVTSAMRESRPREEVQERNDADAHEESRAEREVEKGYRDSFAVFRPSGRG</sequence>
<evidence type="ECO:0000313" key="3">
    <source>
        <dbReference type="Proteomes" id="UP000586976"/>
    </source>
</evidence>
<evidence type="ECO:0000256" key="1">
    <source>
        <dbReference type="SAM" id="MobiDB-lite"/>
    </source>
</evidence>